<proteinExistence type="predicted"/>
<dbReference type="Proteomes" id="UP000464675">
    <property type="component" value="Chromosome"/>
</dbReference>
<keyword evidence="6" id="KW-1185">Reference proteome</keyword>
<evidence type="ECO:0000313" key="7">
    <source>
        <dbReference type="Proteomes" id="UP000563601"/>
    </source>
</evidence>
<sequence length="179" mass="19246">MKNLNSYSNLRQQRGMTLVVGLIMVLLMTLVGMAAIRGSGMQELMAGNMRDRNLALQSAEAALRRGEEVLEGATIPAFDNSVTGYVPAIAGSTTTGFWDSYSWDAGSVRTALGIKMVADQPQYVIEEVVSTTTINAADGSGIDFTSAMKTEDTVYYRVTSRAEGGTPDAVVILQSTYKR</sequence>
<dbReference type="EMBL" id="JACHHR010000002">
    <property type="protein sequence ID" value="MBB5210920.1"/>
    <property type="molecule type" value="Genomic_DNA"/>
</dbReference>
<dbReference type="EMBL" id="CP047491">
    <property type="protein sequence ID" value="QHQ38264.1"/>
    <property type="molecule type" value="Genomic_DNA"/>
</dbReference>
<keyword evidence="1" id="KW-0472">Membrane</keyword>
<dbReference type="Pfam" id="PF14341">
    <property type="entry name" value="PilX_N"/>
    <property type="match status" value="1"/>
</dbReference>
<gene>
    <name evidence="5" type="ORF">GTQ55_04150</name>
    <name evidence="4" type="ORF">HNQ53_001138</name>
</gene>
<feature type="domain" description="Type 4 fimbrial biogenesis protein PilX N-terminal" evidence="3">
    <location>
        <begin position="14"/>
        <end position="64"/>
    </location>
</feature>
<evidence type="ECO:0000313" key="6">
    <source>
        <dbReference type="Proteomes" id="UP000464675"/>
    </source>
</evidence>
<evidence type="ECO:0000259" key="2">
    <source>
        <dbReference type="Pfam" id="PF13681"/>
    </source>
</evidence>
<protein>
    <submittedName>
        <fullName evidence="4 5">Pilus assembly protein PilX</fullName>
    </submittedName>
</protein>
<dbReference type="Proteomes" id="UP000563601">
    <property type="component" value="Unassembled WGS sequence"/>
</dbReference>
<evidence type="ECO:0000313" key="4">
    <source>
        <dbReference type="EMBL" id="MBB5210920.1"/>
    </source>
</evidence>
<reference evidence="4 7" key="2">
    <citation type="submission" date="2020-08" db="EMBL/GenBank/DDBJ databases">
        <title>Genomic Encyclopedia of Type Strains, Phase IV (KMG-IV): sequencing the most valuable type-strain genomes for metagenomic binning, comparative biology and taxonomic classification.</title>
        <authorList>
            <person name="Goeker M."/>
        </authorList>
    </citation>
    <scope>NUCLEOTIDE SEQUENCE [LARGE SCALE GENOMIC DNA]</scope>
    <source>
        <strain evidence="4 7">DSM 11525</strain>
    </source>
</reference>
<evidence type="ECO:0000313" key="5">
    <source>
        <dbReference type="EMBL" id="QHQ38264.1"/>
    </source>
</evidence>
<evidence type="ECO:0000256" key="1">
    <source>
        <dbReference type="SAM" id="Phobius"/>
    </source>
</evidence>
<dbReference type="OrthoDB" id="5298746at2"/>
<feature type="domain" description="PilX/PilW C-terminal" evidence="2">
    <location>
        <begin position="92"/>
        <end position="178"/>
    </location>
</feature>
<feature type="transmembrane region" description="Helical" evidence="1">
    <location>
        <begin position="15"/>
        <end position="36"/>
    </location>
</feature>
<dbReference type="AlphaFoldDB" id="A0A6P1T619"/>
<keyword evidence="1" id="KW-1133">Transmembrane helix</keyword>
<name>A0A6P1T619_9GAMM</name>
<dbReference type="InterPro" id="IPR025205">
    <property type="entry name" value="PilX/PilW_C"/>
</dbReference>
<keyword evidence="1" id="KW-0812">Transmembrane</keyword>
<organism evidence="4 7">
    <name type="scientific">Microbulbifer hydrolyticus</name>
    <dbReference type="NCBI Taxonomy" id="48074"/>
    <lineage>
        <taxon>Bacteria</taxon>
        <taxon>Pseudomonadati</taxon>
        <taxon>Pseudomonadota</taxon>
        <taxon>Gammaproteobacteria</taxon>
        <taxon>Cellvibrionales</taxon>
        <taxon>Microbulbiferaceae</taxon>
        <taxon>Microbulbifer</taxon>
    </lineage>
</organism>
<reference evidence="5 6" key="1">
    <citation type="submission" date="2020-01" db="EMBL/GenBank/DDBJ databases">
        <title>The possibility of degradation of plastic by Microbulbifer hydrolyticus IRE-31.</title>
        <authorList>
            <person name="Liu L."/>
        </authorList>
    </citation>
    <scope>NUCLEOTIDE SEQUENCE [LARGE SCALE GENOMIC DNA]</scope>
    <source>
        <strain evidence="5 6">IRE-31</strain>
    </source>
</reference>
<dbReference type="RefSeq" id="WP_161857599.1">
    <property type="nucleotide sequence ID" value="NZ_CP047491.1"/>
</dbReference>
<evidence type="ECO:0000259" key="3">
    <source>
        <dbReference type="Pfam" id="PF14341"/>
    </source>
</evidence>
<accession>A0A6P1T619</accession>
<dbReference type="Pfam" id="PF13681">
    <property type="entry name" value="PilX"/>
    <property type="match status" value="1"/>
</dbReference>
<dbReference type="InterPro" id="IPR025746">
    <property type="entry name" value="PilX_N_dom"/>
</dbReference>